<dbReference type="InterPro" id="IPR013249">
    <property type="entry name" value="RNA_pol_sigma70_r4_t2"/>
</dbReference>
<evidence type="ECO:0000259" key="7">
    <source>
        <dbReference type="Pfam" id="PF04542"/>
    </source>
</evidence>
<name>A0A7W9CT76_9HYPH</name>
<keyword evidence="3 6" id="KW-0731">Sigma factor</keyword>
<comment type="caution">
    <text evidence="9">The sequence shown here is derived from an EMBL/GenBank/DDBJ whole genome shotgun (WGS) entry which is preliminary data.</text>
</comment>
<protein>
    <recommendedName>
        <fullName evidence="6">RNA polymerase sigma factor</fullName>
    </recommendedName>
</protein>
<keyword evidence="4 6" id="KW-0238">DNA-binding</keyword>
<dbReference type="Gene3D" id="1.10.10.10">
    <property type="entry name" value="Winged helix-like DNA-binding domain superfamily/Winged helix DNA-binding domain"/>
    <property type="match status" value="1"/>
</dbReference>
<dbReference type="InterPro" id="IPR039425">
    <property type="entry name" value="RNA_pol_sigma-70-like"/>
</dbReference>
<dbReference type="InterPro" id="IPR013325">
    <property type="entry name" value="RNA_pol_sigma_r2"/>
</dbReference>
<evidence type="ECO:0000256" key="3">
    <source>
        <dbReference type="ARBA" id="ARBA00023082"/>
    </source>
</evidence>
<evidence type="ECO:0000313" key="10">
    <source>
        <dbReference type="Proteomes" id="UP000523821"/>
    </source>
</evidence>
<organism evidence="9 10">
    <name type="scientific">Prosthecomicrobium pneumaticum</name>
    <dbReference type="NCBI Taxonomy" id="81895"/>
    <lineage>
        <taxon>Bacteria</taxon>
        <taxon>Pseudomonadati</taxon>
        <taxon>Pseudomonadota</taxon>
        <taxon>Alphaproteobacteria</taxon>
        <taxon>Hyphomicrobiales</taxon>
        <taxon>Kaistiaceae</taxon>
        <taxon>Prosthecomicrobium</taxon>
    </lineage>
</organism>
<reference evidence="9 10" key="1">
    <citation type="submission" date="2020-08" db="EMBL/GenBank/DDBJ databases">
        <title>Genomic Encyclopedia of Type Strains, Phase IV (KMG-IV): sequencing the most valuable type-strain genomes for metagenomic binning, comparative biology and taxonomic classification.</title>
        <authorList>
            <person name="Goeker M."/>
        </authorList>
    </citation>
    <scope>NUCLEOTIDE SEQUENCE [LARGE SCALE GENOMIC DNA]</scope>
    <source>
        <strain evidence="9 10">DSM 16268</strain>
    </source>
</reference>
<dbReference type="InterPro" id="IPR036388">
    <property type="entry name" value="WH-like_DNA-bd_sf"/>
</dbReference>
<dbReference type="InterPro" id="IPR013324">
    <property type="entry name" value="RNA_pol_sigma_r3/r4-like"/>
</dbReference>
<accession>A0A7W9CT76</accession>
<dbReference type="InterPro" id="IPR014284">
    <property type="entry name" value="RNA_pol_sigma-70_dom"/>
</dbReference>
<evidence type="ECO:0000256" key="4">
    <source>
        <dbReference type="ARBA" id="ARBA00023125"/>
    </source>
</evidence>
<evidence type="ECO:0000256" key="6">
    <source>
        <dbReference type="RuleBase" id="RU000716"/>
    </source>
</evidence>
<dbReference type="NCBIfam" id="TIGR02937">
    <property type="entry name" value="sigma70-ECF"/>
    <property type="match status" value="1"/>
</dbReference>
<dbReference type="PROSITE" id="PS01063">
    <property type="entry name" value="SIGMA70_ECF"/>
    <property type="match status" value="1"/>
</dbReference>
<dbReference type="AlphaFoldDB" id="A0A7W9CT76"/>
<dbReference type="SUPFAM" id="SSF88659">
    <property type="entry name" value="Sigma3 and sigma4 domains of RNA polymerase sigma factors"/>
    <property type="match status" value="1"/>
</dbReference>
<gene>
    <name evidence="9" type="ORF">GGQ63_000445</name>
</gene>
<dbReference type="GO" id="GO:0003677">
    <property type="term" value="F:DNA binding"/>
    <property type="evidence" value="ECO:0007669"/>
    <property type="project" value="UniProtKB-KW"/>
</dbReference>
<evidence type="ECO:0000256" key="1">
    <source>
        <dbReference type="ARBA" id="ARBA00010641"/>
    </source>
</evidence>
<evidence type="ECO:0000259" key="8">
    <source>
        <dbReference type="Pfam" id="PF08281"/>
    </source>
</evidence>
<proteinExistence type="inferred from homology"/>
<dbReference type="Pfam" id="PF04542">
    <property type="entry name" value="Sigma70_r2"/>
    <property type="match status" value="1"/>
</dbReference>
<dbReference type="GO" id="GO:0006352">
    <property type="term" value="P:DNA-templated transcription initiation"/>
    <property type="evidence" value="ECO:0007669"/>
    <property type="project" value="InterPro"/>
</dbReference>
<feature type="domain" description="RNA polymerase sigma-70 region 2" evidence="7">
    <location>
        <begin position="10"/>
        <end position="67"/>
    </location>
</feature>
<evidence type="ECO:0000256" key="2">
    <source>
        <dbReference type="ARBA" id="ARBA00023015"/>
    </source>
</evidence>
<dbReference type="PANTHER" id="PTHR43133:SF25">
    <property type="entry name" value="RNA POLYMERASE SIGMA FACTOR RFAY-RELATED"/>
    <property type="match status" value="1"/>
</dbReference>
<dbReference type="Gene3D" id="1.10.1740.10">
    <property type="match status" value="1"/>
</dbReference>
<keyword evidence="10" id="KW-1185">Reference proteome</keyword>
<dbReference type="GO" id="GO:0016987">
    <property type="term" value="F:sigma factor activity"/>
    <property type="evidence" value="ECO:0007669"/>
    <property type="project" value="UniProtKB-KW"/>
</dbReference>
<dbReference type="Pfam" id="PF08281">
    <property type="entry name" value="Sigma70_r4_2"/>
    <property type="match status" value="1"/>
</dbReference>
<keyword evidence="2 6" id="KW-0805">Transcription regulation</keyword>
<keyword evidence="5 6" id="KW-0804">Transcription</keyword>
<sequence length="178" mass="19568">MTKVQLDVLPHLDALLRFARTLTGDDGDADELVQEALARALAFRRSYDPGRPLLAWLLAILRNTFATGEARRRAEIRRNRALAALADRFEPAAQEDRVDLNKTTAAFDALPLEQAEALHLVGLLGFTYRDAAELLDVPIGTVMSRLNRGRAALRAHLEPGGRAAQHRLRIVGGRDGSS</sequence>
<dbReference type="Proteomes" id="UP000523821">
    <property type="component" value="Unassembled WGS sequence"/>
</dbReference>
<feature type="domain" description="RNA polymerase sigma factor 70 region 4 type 2" evidence="8">
    <location>
        <begin position="105"/>
        <end position="153"/>
    </location>
</feature>
<dbReference type="InterPro" id="IPR000838">
    <property type="entry name" value="RNA_pol_sigma70_ECF_CS"/>
</dbReference>
<dbReference type="RefSeq" id="WP_183852037.1">
    <property type="nucleotide sequence ID" value="NZ_JACHOO010000001.1"/>
</dbReference>
<dbReference type="SUPFAM" id="SSF88946">
    <property type="entry name" value="Sigma2 domain of RNA polymerase sigma factors"/>
    <property type="match status" value="1"/>
</dbReference>
<evidence type="ECO:0000313" key="9">
    <source>
        <dbReference type="EMBL" id="MBB5751402.1"/>
    </source>
</evidence>
<evidence type="ECO:0000256" key="5">
    <source>
        <dbReference type="ARBA" id="ARBA00023163"/>
    </source>
</evidence>
<comment type="similarity">
    <text evidence="1 6">Belongs to the sigma-70 factor family. ECF subfamily.</text>
</comment>
<dbReference type="EMBL" id="JACHOO010000001">
    <property type="protein sequence ID" value="MBB5751402.1"/>
    <property type="molecule type" value="Genomic_DNA"/>
</dbReference>
<dbReference type="CDD" id="cd06171">
    <property type="entry name" value="Sigma70_r4"/>
    <property type="match status" value="1"/>
</dbReference>
<dbReference type="PANTHER" id="PTHR43133">
    <property type="entry name" value="RNA POLYMERASE ECF-TYPE SIGMA FACTO"/>
    <property type="match status" value="1"/>
</dbReference>
<dbReference type="InterPro" id="IPR007627">
    <property type="entry name" value="RNA_pol_sigma70_r2"/>
</dbReference>